<feature type="region of interest" description="Disordered" evidence="1">
    <location>
        <begin position="192"/>
        <end position="213"/>
    </location>
</feature>
<keyword evidence="3" id="KW-1185">Reference proteome</keyword>
<gene>
    <name evidence="2" type="ORF">JMJ35_000215</name>
</gene>
<dbReference type="InterPro" id="IPR029055">
    <property type="entry name" value="Ntn_hydrolases_N"/>
</dbReference>
<accession>A0AA39R8Z3</accession>
<dbReference type="Pfam" id="PF01019">
    <property type="entry name" value="G_glu_transpept"/>
    <property type="match status" value="1"/>
</dbReference>
<comment type="caution">
    <text evidence="2">The sequence shown here is derived from an EMBL/GenBank/DDBJ whole genome shotgun (WGS) entry which is preliminary data.</text>
</comment>
<dbReference type="EMBL" id="JAFEKC020000001">
    <property type="protein sequence ID" value="KAK0517060.1"/>
    <property type="molecule type" value="Genomic_DNA"/>
</dbReference>
<sequence>MPLNASAIFPSSDPEFICFPSRRSVVHSANGIVACTQPLAAEAGQRILRAGGNAADAAVAVAAALNMTEPSSTGIGGDMFCLFYNAKTKKVEAMNGSGRSSAIGSLKQMRKDLGLEAGENGAIPMTSVHAVTIPGAAAGWVDTVERFGSGNVSMEDILTPAIQLGKEGFPVSELSSTYWRASEQTIRNASPNFGEMLKTDPSAKDGKRAPRPGELMYNRTLANTFRLLAKEGKKGFYEGHVAEALAKVVQNLGGHITVEDMKNHAKTGTEPTEPISLRFNGQKIGAVQSEGLDGQPSQGASEHGVDIWEHPPNGQGIVALMALGILEELENTNRIRTFTEKDHNCAEYLHAVIEALRIAFTDAAWFVTDPSVVKVPTAEMISRSYLSERAKIFNPKKASTNLVHGSPAHNKSDTVYFATTDKYGNGCSFINSNFGGFGTCIIPKGCGFTLQNRGAGFSLQEGHPNVFAPSKRPYHTIIPAMLTNPDDGSLHTVYGVMGGFMQPQGHVQVLLNMLAFKYNPQAALDAPRICIGAGMPDAGNVFDTVYLEEGIGEDVAEELRKMGHDVEIVKGYKRGLFGRGQVIRCHIEEGRHVYSAGSDPRGDGGAFPV</sequence>
<dbReference type="PANTHER" id="PTHR43881">
    <property type="entry name" value="GAMMA-GLUTAMYLTRANSPEPTIDASE (AFU_ORTHOLOGUE AFUA_4G13580)"/>
    <property type="match status" value="1"/>
</dbReference>
<evidence type="ECO:0008006" key="4">
    <source>
        <dbReference type="Google" id="ProtNLM"/>
    </source>
</evidence>
<name>A0AA39R8Z3_9LECA</name>
<dbReference type="Gene3D" id="1.10.246.230">
    <property type="match status" value="1"/>
</dbReference>
<feature type="compositionally biased region" description="Basic and acidic residues" evidence="1">
    <location>
        <begin position="197"/>
        <end position="208"/>
    </location>
</feature>
<dbReference type="SUPFAM" id="SSF56235">
    <property type="entry name" value="N-terminal nucleophile aminohydrolases (Ntn hydrolases)"/>
    <property type="match status" value="1"/>
</dbReference>
<organism evidence="2 3">
    <name type="scientific">Cladonia borealis</name>
    <dbReference type="NCBI Taxonomy" id="184061"/>
    <lineage>
        <taxon>Eukaryota</taxon>
        <taxon>Fungi</taxon>
        <taxon>Dikarya</taxon>
        <taxon>Ascomycota</taxon>
        <taxon>Pezizomycotina</taxon>
        <taxon>Lecanoromycetes</taxon>
        <taxon>OSLEUM clade</taxon>
        <taxon>Lecanoromycetidae</taxon>
        <taxon>Lecanorales</taxon>
        <taxon>Lecanorineae</taxon>
        <taxon>Cladoniaceae</taxon>
        <taxon>Cladonia</taxon>
    </lineage>
</organism>
<evidence type="ECO:0000313" key="3">
    <source>
        <dbReference type="Proteomes" id="UP001166286"/>
    </source>
</evidence>
<protein>
    <recommendedName>
        <fullName evidence="4">Gamma-glutamyltranspeptidase</fullName>
    </recommendedName>
</protein>
<dbReference type="InterPro" id="IPR052896">
    <property type="entry name" value="GGT-like_enzyme"/>
</dbReference>
<dbReference type="Proteomes" id="UP001166286">
    <property type="component" value="Unassembled WGS sequence"/>
</dbReference>
<proteinExistence type="predicted"/>
<dbReference type="PRINTS" id="PR01210">
    <property type="entry name" value="GGTRANSPTASE"/>
</dbReference>
<dbReference type="InterPro" id="IPR043137">
    <property type="entry name" value="GGT_ssub_C"/>
</dbReference>
<evidence type="ECO:0000313" key="2">
    <source>
        <dbReference type="EMBL" id="KAK0517060.1"/>
    </source>
</evidence>
<evidence type="ECO:0000256" key="1">
    <source>
        <dbReference type="SAM" id="MobiDB-lite"/>
    </source>
</evidence>
<dbReference type="AlphaFoldDB" id="A0AA39R8Z3"/>
<reference evidence="2" key="1">
    <citation type="submission" date="2023-03" db="EMBL/GenBank/DDBJ databases">
        <title>Complete genome of Cladonia borealis.</title>
        <authorList>
            <person name="Park H."/>
        </authorList>
    </citation>
    <scope>NUCLEOTIDE SEQUENCE</scope>
    <source>
        <strain evidence="2">ANT050790</strain>
    </source>
</reference>
<dbReference type="PANTHER" id="PTHR43881:SF1">
    <property type="entry name" value="GAMMA-GLUTAMYLTRANSPEPTIDASE (AFU_ORTHOLOGUE AFUA_4G13580)"/>
    <property type="match status" value="1"/>
</dbReference>
<dbReference type="Gene3D" id="3.60.20.40">
    <property type="match status" value="1"/>
</dbReference>